<dbReference type="RefSeq" id="WP_152217091.1">
    <property type="nucleotide sequence ID" value="NZ_WESC01000014.1"/>
</dbReference>
<proteinExistence type="predicted"/>
<organism evidence="1 2">
    <name type="scientific">Parvibaculum sedimenti</name>
    <dbReference type="NCBI Taxonomy" id="2608632"/>
    <lineage>
        <taxon>Bacteria</taxon>
        <taxon>Pseudomonadati</taxon>
        <taxon>Pseudomonadota</taxon>
        <taxon>Alphaproteobacteria</taxon>
        <taxon>Hyphomicrobiales</taxon>
        <taxon>Parvibaculaceae</taxon>
        <taxon>Parvibaculum</taxon>
    </lineage>
</organism>
<dbReference type="EMBL" id="WESC01000014">
    <property type="protein sequence ID" value="KAB7739000.1"/>
    <property type="molecule type" value="Genomic_DNA"/>
</dbReference>
<accession>A0A6N6VH27</accession>
<keyword evidence="2" id="KW-1185">Reference proteome</keyword>
<dbReference type="Proteomes" id="UP000468901">
    <property type="component" value="Unassembled WGS sequence"/>
</dbReference>
<protein>
    <submittedName>
        <fullName evidence="1">Uncharacterized protein</fullName>
    </submittedName>
</protein>
<dbReference type="AlphaFoldDB" id="A0A6N6VH27"/>
<sequence length="139" mass="16355">MIKARCTINDLDQLPDGATKNRLQQYIRIGGEIQDLALGEAYPVWAIARWDDGGIRIYIHSVRDHWWPTPYPAEFFDFVETSLPNDWALSFATVEDDIVVRCISFPEWAHDEHFYERLVDGDRQTIEIYERRRLEVDLA</sequence>
<reference evidence="1 2" key="1">
    <citation type="submission" date="2019-09" db="EMBL/GenBank/DDBJ databases">
        <title>Parvibaculum sedimenti sp. nov., isolated from sediment.</title>
        <authorList>
            <person name="Wang Y."/>
        </authorList>
    </citation>
    <scope>NUCLEOTIDE SEQUENCE [LARGE SCALE GENOMIC DNA]</scope>
    <source>
        <strain evidence="1 2">HXT-9</strain>
    </source>
</reference>
<name>A0A6N6VH27_9HYPH</name>
<gene>
    <name evidence="1" type="ORF">F2P47_14475</name>
</gene>
<evidence type="ECO:0000313" key="2">
    <source>
        <dbReference type="Proteomes" id="UP000468901"/>
    </source>
</evidence>
<evidence type="ECO:0000313" key="1">
    <source>
        <dbReference type="EMBL" id="KAB7739000.1"/>
    </source>
</evidence>
<comment type="caution">
    <text evidence="1">The sequence shown here is derived from an EMBL/GenBank/DDBJ whole genome shotgun (WGS) entry which is preliminary data.</text>
</comment>